<sequence length="202" mass="20603">MGLDDITIQSIIFRVLALLIIAGVQGGVLAGAAGLLGDMGPRYDNRLTILPFGHIDPLGAIGMILFGFGWAKPIAIDAGQFRIGRAGIIVVILAGFVALLATAFLLDALVRPALTSLPYTAGLTTAAFLRTASSLSIWFALFNLLPVPPLTGGLLLGALGIRVSRQAQLIAAAILLLTVATGLIGRGLGPAYAALAPALIGG</sequence>
<keyword evidence="1" id="KW-0472">Membrane</keyword>
<feature type="transmembrane region" description="Helical" evidence="1">
    <location>
        <begin position="12"/>
        <end position="37"/>
    </location>
</feature>
<feature type="transmembrane region" description="Helical" evidence="1">
    <location>
        <begin position="169"/>
        <end position="189"/>
    </location>
</feature>
<keyword evidence="1" id="KW-0812">Transmembrane</keyword>
<dbReference type="PANTHER" id="PTHR35864:SF1">
    <property type="entry name" value="ZINC METALLOPROTEASE YWHC-RELATED"/>
    <property type="match status" value="1"/>
</dbReference>
<accession>A0A1M5AD59</accession>
<dbReference type="RefSeq" id="WP_052950764.1">
    <property type="nucleotide sequence ID" value="NZ_FQVC01000006.1"/>
</dbReference>
<organism evidence="2 3">
    <name type="scientific">Devosia limi DSM 17137</name>
    <dbReference type="NCBI Taxonomy" id="1121477"/>
    <lineage>
        <taxon>Bacteria</taxon>
        <taxon>Pseudomonadati</taxon>
        <taxon>Pseudomonadota</taxon>
        <taxon>Alphaproteobacteria</taxon>
        <taxon>Hyphomicrobiales</taxon>
        <taxon>Devosiaceae</taxon>
        <taxon>Devosia</taxon>
    </lineage>
</organism>
<dbReference type="AlphaFoldDB" id="A0A1M5AD59"/>
<dbReference type="InterPro" id="IPR052348">
    <property type="entry name" value="Metallopeptidase_M50B"/>
</dbReference>
<feature type="transmembrane region" description="Helical" evidence="1">
    <location>
        <begin position="49"/>
        <end position="71"/>
    </location>
</feature>
<dbReference type="EMBL" id="FQVC01000006">
    <property type="protein sequence ID" value="SHF28213.1"/>
    <property type="molecule type" value="Genomic_DNA"/>
</dbReference>
<dbReference type="PANTHER" id="PTHR35864">
    <property type="entry name" value="ZINC METALLOPROTEASE MJ0611-RELATED"/>
    <property type="match status" value="1"/>
</dbReference>
<proteinExistence type="predicted"/>
<gene>
    <name evidence="2" type="ORF">SAMN02745223_02203</name>
</gene>
<name>A0A1M5AD59_9HYPH</name>
<evidence type="ECO:0000313" key="3">
    <source>
        <dbReference type="Proteomes" id="UP000184533"/>
    </source>
</evidence>
<feature type="transmembrane region" description="Helical" evidence="1">
    <location>
        <begin position="83"/>
        <end position="106"/>
    </location>
</feature>
<evidence type="ECO:0000313" key="2">
    <source>
        <dbReference type="EMBL" id="SHF28213.1"/>
    </source>
</evidence>
<keyword evidence="1" id="KW-1133">Transmembrane helix</keyword>
<evidence type="ECO:0000256" key="1">
    <source>
        <dbReference type="SAM" id="Phobius"/>
    </source>
</evidence>
<dbReference type="Proteomes" id="UP000184533">
    <property type="component" value="Unassembled WGS sequence"/>
</dbReference>
<dbReference type="OrthoDB" id="9800627at2"/>
<protein>
    <submittedName>
        <fullName evidence="2">Uncharacterized protein</fullName>
    </submittedName>
</protein>
<feature type="transmembrane region" description="Helical" evidence="1">
    <location>
        <begin position="137"/>
        <end position="157"/>
    </location>
</feature>
<reference evidence="2 3" key="1">
    <citation type="submission" date="2016-11" db="EMBL/GenBank/DDBJ databases">
        <authorList>
            <person name="Jaros S."/>
            <person name="Januszkiewicz K."/>
            <person name="Wedrychowicz H."/>
        </authorList>
    </citation>
    <scope>NUCLEOTIDE SEQUENCE [LARGE SCALE GENOMIC DNA]</scope>
    <source>
        <strain evidence="2 3">DSM 17137</strain>
    </source>
</reference>